<protein>
    <submittedName>
        <fullName evidence="1">Uncharacterized protein</fullName>
    </submittedName>
</protein>
<gene>
    <name evidence="1" type="ORF">EO246_11605</name>
</gene>
<evidence type="ECO:0000313" key="1">
    <source>
        <dbReference type="EMBL" id="RWR44423.1"/>
    </source>
</evidence>
<name>A0A3S3MK55_9LACT</name>
<dbReference type="AlphaFoldDB" id="A0A3S3MK55"/>
<dbReference type="Proteomes" id="UP000285859">
    <property type="component" value="Unassembled WGS sequence"/>
</dbReference>
<evidence type="ECO:0000313" key="2">
    <source>
        <dbReference type="Proteomes" id="UP000285859"/>
    </source>
</evidence>
<accession>A0A3S3MK55</accession>
<dbReference type="EMBL" id="SAXH01000027">
    <property type="protein sequence ID" value="RWR44423.1"/>
    <property type="molecule type" value="Genomic_DNA"/>
</dbReference>
<proteinExistence type="predicted"/>
<reference evidence="1 2" key="1">
    <citation type="submission" date="2019-01" db="EMBL/GenBank/DDBJ databases">
        <title>Whole genome sequence of Lactococcus lactis isolated from cow milk.</title>
        <authorList>
            <person name="Sundararaman A."/>
            <person name="Tamang J.-P."/>
            <person name="Halami P."/>
        </authorList>
    </citation>
    <scope>NUCLEOTIDE SEQUENCE [LARGE SCALE GENOMIC DNA]</scope>
    <source>
        <strain evidence="1 2">C2D</strain>
    </source>
</reference>
<sequence>MQKNGISFKMDATEENRKSLLKQVKSGEVRKVLVKQDIPIETDHSLEQLVDDLLKRFDELLPFYKETKKYTKG</sequence>
<organism evidence="1 2">
    <name type="scientific">Lactococcus lactis</name>
    <dbReference type="NCBI Taxonomy" id="1358"/>
    <lineage>
        <taxon>Bacteria</taxon>
        <taxon>Bacillati</taxon>
        <taxon>Bacillota</taxon>
        <taxon>Bacilli</taxon>
        <taxon>Lactobacillales</taxon>
        <taxon>Streptococcaceae</taxon>
        <taxon>Lactococcus</taxon>
    </lineage>
</organism>
<dbReference type="RefSeq" id="WP_021723403.1">
    <property type="nucleotide sequence ID" value="NZ_JAJTVK010000020.1"/>
</dbReference>
<comment type="caution">
    <text evidence="1">The sequence shown here is derived from an EMBL/GenBank/DDBJ whole genome shotgun (WGS) entry which is preliminary data.</text>
</comment>